<organism evidence="2 3">
    <name type="scientific">Bacillus thuringiensis</name>
    <dbReference type="NCBI Taxonomy" id="1428"/>
    <lineage>
        <taxon>Bacteria</taxon>
        <taxon>Bacillati</taxon>
        <taxon>Bacillota</taxon>
        <taxon>Bacilli</taxon>
        <taxon>Bacillales</taxon>
        <taxon>Bacillaceae</taxon>
        <taxon>Bacillus</taxon>
        <taxon>Bacillus cereus group</taxon>
    </lineage>
</organism>
<dbReference type="InterPro" id="IPR052785">
    <property type="entry name" value="Enterotoxin_cmpnt"/>
</dbReference>
<protein>
    <submittedName>
        <fullName evidence="2">Hemolysin BL-binding component HblA</fullName>
    </submittedName>
</protein>
<dbReference type="Gene3D" id="1.20.1170.10">
    <property type="match status" value="1"/>
</dbReference>
<dbReference type="SUPFAM" id="SSF58100">
    <property type="entry name" value="Bacterial hemolysins"/>
    <property type="match status" value="1"/>
</dbReference>
<dbReference type="InterPro" id="IPR008414">
    <property type="entry name" value="HBL"/>
</dbReference>
<dbReference type="CDD" id="cd22653">
    <property type="entry name" value="ClyA_HblB-like"/>
    <property type="match status" value="1"/>
</dbReference>
<sequence length="375" mass="42509">MKKIPYKLITLSTFLTITTANVIAPISTFASEVKQVEEGSQDTNLRPDETLMGQALAKARLFAESMNRYSYQLLKIPNVNFEGIKLEGNELLPDKIKEDQIVARENAKHWDGTLKSMLMDTLTNLTTYNLVFQNYYDGLVDAAEKGNRATLEADLTDLQEDILDKKGEAEALKTALVNFKEKISGDYREFEADQKTLENILKNKDHGLEIKLEKDKKTLQQIEEQVHWWTEFKELPEMLSWVDSEIGLCILIPKSQLKTLQPLLDALQREVDTTATQLRVVTVASSNVSEIKKSIDDAIQAISFMCDFWNGLNGQYKSVVQYLKKSAGKISDSDASSLLKQLKTSKDIWEKLDHQAEILQEGLKELKVEPARSSQ</sequence>
<dbReference type="RefSeq" id="WP_065486369.1">
    <property type="nucleotide sequence ID" value="NZ_CP015352.1"/>
</dbReference>
<dbReference type="PANTHER" id="PTHR38443">
    <property type="match status" value="1"/>
</dbReference>
<dbReference type="PANTHER" id="PTHR38443:SF2">
    <property type="entry name" value="NON-HEMOLYTIC ENTEROTOXIN LYTIC COMPONENT L1"/>
    <property type="match status" value="1"/>
</dbReference>
<dbReference type="AlphaFoldDB" id="A0A9W3X484"/>
<proteinExistence type="predicted"/>
<dbReference type="Proteomes" id="UP000092743">
    <property type="component" value="Plasmid p142098"/>
</dbReference>
<evidence type="ECO:0000313" key="2">
    <source>
        <dbReference type="EMBL" id="ANS51828.1"/>
    </source>
</evidence>
<keyword evidence="2" id="KW-0614">Plasmid</keyword>
<evidence type="ECO:0000313" key="3">
    <source>
        <dbReference type="Proteomes" id="UP000092743"/>
    </source>
</evidence>
<geneLocation type="plasmid" evidence="2 3">
    <name>p142098</name>
</geneLocation>
<evidence type="ECO:0000256" key="1">
    <source>
        <dbReference type="SAM" id="Coils"/>
    </source>
</evidence>
<accession>A0A9W3X484</accession>
<gene>
    <name evidence="2" type="primary">hblA3_3</name>
    <name evidence="2" type="ORF">BT246_65360</name>
</gene>
<feature type="coiled-coil region" evidence="1">
    <location>
        <begin position="148"/>
        <end position="175"/>
    </location>
</feature>
<reference evidence="2 3" key="1">
    <citation type="submission" date="2016-04" db="EMBL/GenBank/DDBJ databases">
        <title>High quality genome of the nematocidal Bacillus thuringiensis MYBT18246.</title>
        <authorList>
            <person name="Hollensteiner J."/>
            <person name="Poehlein A."/>
            <person name="Sproeer C."/>
            <person name="Bunk B."/>
            <person name="Rosenstiel P."/>
            <person name="Schulenburg H."/>
            <person name="Liesegang H."/>
        </authorList>
    </citation>
    <scope>NUCLEOTIDE SEQUENCE [LARGE SCALE GENOMIC DNA]</scope>
    <source>
        <strain evidence="2 3">MYBT18246</strain>
        <plasmid evidence="2 3">p142098</plasmid>
    </source>
</reference>
<name>A0A9W3X484_BACTU</name>
<keyword evidence="1" id="KW-0175">Coiled coil</keyword>
<dbReference type="Pfam" id="PF05791">
    <property type="entry name" value="Bacillus_HBL"/>
    <property type="match status" value="1"/>
</dbReference>
<dbReference type="EMBL" id="CP015352">
    <property type="protein sequence ID" value="ANS51828.1"/>
    <property type="molecule type" value="Genomic_DNA"/>
</dbReference>
<dbReference type="GO" id="GO:0016020">
    <property type="term" value="C:membrane"/>
    <property type="evidence" value="ECO:0007669"/>
    <property type="project" value="InterPro"/>
</dbReference>